<dbReference type="NCBIfam" id="TIGR00172">
    <property type="entry name" value="maf"/>
    <property type="match status" value="1"/>
</dbReference>
<dbReference type="OrthoDB" id="10267058at2759"/>
<keyword evidence="2" id="KW-0378">Hydrolase</keyword>
<dbReference type="GeneID" id="17036113"/>
<protein>
    <submittedName>
        <fullName evidence="3">Maf-like protein</fullName>
    </submittedName>
</protein>
<dbReference type="STRING" id="574566.I0YID8"/>
<dbReference type="KEGG" id="csl:COCSUDRAFT_38731"/>
<gene>
    <name evidence="3" type="ORF">COCSUDRAFT_38731</name>
</gene>
<proteinExistence type="inferred from homology"/>
<evidence type="ECO:0000313" key="3">
    <source>
        <dbReference type="EMBL" id="EIE18157.1"/>
    </source>
</evidence>
<dbReference type="Pfam" id="PF02545">
    <property type="entry name" value="Maf"/>
    <property type="match status" value="1"/>
</dbReference>
<dbReference type="PIRSF" id="PIRSF006305">
    <property type="entry name" value="Maf"/>
    <property type="match status" value="1"/>
</dbReference>
<dbReference type="InterPro" id="IPR003697">
    <property type="entry name" value="Maf-like"/>
</dbReference>
<organism evidence="3 4">
    <name type="scientific">Coccomyxa subellipsoidea (strain C-169)</name>
    <name type="common">Green microalga</name>
    <dbReference type="NCBI Taxonomy" id="574566"/>
    <lineage>
        <taxon>Eukaryota</taxon>
        <taxon>Viridiplantae</taxon>
        <taxon>Chlorophyta</taxon>
        <taxon>core chlorophytes</taxon>
        <taxon>Trebouxiophyceae</taxon>
        <taxon>Trebouxiophyceae incertae sedis</taxon>
        <taxon>Coccomyxaceae</taxon>
        <taxon>Coccomyxa</taxon>
        <taxon>Coccomyxa subellipsoidea</taxon>
    </lineage>
</organism>
<name>I0YID8_COCSC</name>
<dbReference type="GO" id="GO:0047429">
    <property type="term" value="F:nucleoside triphosphate diphosphatase activity"/>
    <property type="evidence" value="ECO:0007669"/>
    <property type="project" value="InterPro"/>
</dbReference>
<dbReference type="Proteomes" id="UP000007264">
    <property type="component" value="Unassembled WGS sequence"/>
</dbReference>
<dbReference type="InterPro" id="IPR029001">
    <property type="entry name" value="ITPase-like_fam"/>
</dbReference>
<dbReference type="CDD" id="cd00555">
    <property type="entry name" value="Maf"/>
    <property type="match status" value="1"/>
</dbReference>
<dbReference type="PANTHER" id="PTHR43213:SF5">
    <property type="entry name" value="BIFUNCTIONAL DTTP_UTP PYROPHOSPHATASE_METHYLTRANSFERASE PROTEIN-RELATED"/>
    <property type="match status" value="1"/>
</dbReference>
<dbReference type="Gene3D" id="3.90.950.10">
    <property type="match status" value="1"/>
</dbReference>
<dbReference type="HAMAP" id="MF_00528">
    <property type="entry name" value="Maf"/>
    <property type="match status" value="1"/>
</dbReference>
<keyword evidence="4" id="KW-1185">Reference proteome</keyword>
<accession>I0YID8</accession>
<evidence type="ECO:0000256" key="1">
    <source>
        <dbReference type="ARBA" id="ARBA00001968"/>
    </source>
</evidence>
<dbReference type="SUPFAM" id="SSF52972">
    <property type="entry name" value="ITPase-like"/>
    <property type="match status" value="1"/>
</dbReference>
<dbReference type="PANTHER" id="PTHR43213">
    <property type="entry name" value="BIFUNCTIONAL DTTP/UTP PYROPHOSPHATASE/METHYLTRANSFERASE PROTEIN-RELATED"/>
    <property type="match status" value="1"/>
</dbReference>
<evidence type="ECO:0000256" key="2">
    <source>
        <dbReference type="ARBA" id="ARBA00022801"/>
    </source>
</evidence>
<dbReference type="RefSeq" id="XP_005642701.1">
    <property type="nucleotide sequence ID" value="XM_005642644.1"/>
</dbReference>
<comment type="cofactor">
    <cofactor evidence="1">
        <name>a divalent metal cation</name>
        <dbReference type="ChEBI" id="CHEBI:60240"/>
    </cofactor>
</comment>
<dbReference type="eggNOG" id="KOG1509">
    <property type="taxonomic scope" value="Eukaryota"/>
</dbReference>
<sequence length="213" mass="23377">MILEHVHSFFNHRIFLASASPRRREILQNIGLHVVPSTFEENLDKNLFQNGAAYALETAKHKAMEVSKRTWLASDLPHLVIGADTVVELEGSILEKPKDAANAESMLSRLSGQRHAVHTGVAMVLPHFTGEDGQLFTRSFSSTTSVDFDELSLSEIRAYIETGEPFGKAGAYGIQGPAGAWVKRIEGCYFNVMGFPLHDFAAEVAALLQSGHL</sequence>
<dbReference type="AlphaFoldDB" id="I0YID8"/>
<dbReference type="EMBL" id="AGSI01000026">
    <property type="protein sequence ID" value="EIE18157.1"/>
    <property type="molecule type" value="Genomic_DNA"/>
</dbReference>
<comment type="caution">
    <text evidence="3">The sequence shown here is derived from an EMBL/GenBank/DDBJ whole genome shotgun (WGS) entry which is preliminary data.</text>
</comment>
<evidence type="ECO:0000313" key="4">
    <source>
        <dbReference type="Proteomes" id="UP000007264"/>
    </source>
</evidence>
<reference evidence="3 4" key="1">
    <citation type="journal article" date="2012" name="Genome Biol.">
        <title>The genome of the polar eukaryotic microalga coccomyxa subellipsoidea reveals traits of cold adaptation.</title>
        <authorList>
            <person name="Blanc G."/>
            <person name="Agarkova I."/>
            <person name="Grimwood J."/>
            <person name="Kuo A."/>
            <person name="Brueggeman A."/>
            <person name="Dunigan D."/>
            <person name="Gurnon J."/>
            <person name="Ladunga I."/>
            <person name="Lindquist E."/>
            <person name="Lucas S."/>
            <person name="Pangilinan J."/>
            <person name="Proschold T."/>
            <person name="Salamov A."/>
            <person name="Schmutz J."/>
            <person name="Weeks D."/>
            <person name="Yamada T."/>
            <person name="Claverie J.M."/>
            <person name="Grigoriev I."/>
            <person name="Van Etten J."/>
            <person name="Lomsadze A."/>
            <person name="Borodovsky M."/>
        </authorList>
    </citation>
    <scope>NUCLEOTIDE SEQUENCE [LARGE SCALE GENOMIC DNA]</scope>
    <source>
        <strain evidence="3 4">C-169</strain>
    </source>
</reference>